<dbReference type="EMBL" id="BMHI01000006">
    <property type="protein sequence ID" value="GGB44008.1"/>
    <property type="molecule type" value="Genomic_DNA"/>
</dbReference>
<dbReference type="Gene3D" id="3.30.200.20">
    <property type="entry name" value="Phosphorylase Kinase, domain 1"/>
    <property type="match status" value="1"/>
</dbReference>
<dbReference type="Proteomes" id="UP000636793">
    <property type="component" value="Unassembled WGS sequence"/>
</dbReference>
<dbReference type="InterPro" id="IPR052898">
    <property type="entry name" value="ACAD10-like"/>
</dbReference>
<protein>
    <submittedName>
        <fullName evidence="2">Acyl-CoA dehydrogenase</fullName>
    </submittedName>
</protein>
<name>A0A916TG48_9MICO</name>
<dbReference type="Gene3D" id="3.90.1200.10">
    <property type="match status" value="1"/>
</dbReference>
<accession>A0A916TG48</accession>
<dbReference type="RefSeq" id="WP_188838713.1">
    <property type="nucleotide sequence ID" value="NZ_BMHI01000006.1"/>
</dbReference>
<dbReference type="InterPro" id="IPR011009">
    <property type="entry name" value="Kinase-like_dom_sf"/>
</dbReference>
<dbReference type="Pfam" id="PF01636">
    <property type="entry name" value="APH"/>
    <property type="match status" value="1"/>
</dbReference>
<keyword evidence="3" id="KW-1185">Reference proteome</keyword>
<sequence>MTEGADDLPGLDLQGLQRFLADATPGLLNGPLSAELIVGGKSNLTYIVTDGAREVVVRRPPLGHVLATAHDMTREHRVMAALADTPVPVPRMYAACTDTDVIGAPFYVMERVAGTPFRTADELNPLGQQRIRTIADAVTDTLVALHDVDPAAVGLGDFGRPDGYLERQVHRWRRQMQDSKSRELAGEEELHQRLASAIPASSGATIVHGDYRMDNTLIDDSDRVAAVLDWEMATLGDPLADVALMLVYQALADVAPGAVSTVSRATGHPTRAEIVQRYSERSGRDVSHLAFHEALAYYKLAAILEGIYFRHQHGQTVGAGFEDIGASTEPLFAAGLAVMQHYTSGSKGE</sequence>
<reference evidence="2" key="2">
    <citation type="submission" date="2020-09" db="EMBL/GenBank/DDBJ databases">
        <authorList>
            <person name="Sun Q."/>
            <person name="Zhou Y."/>
        </authorList>
    </citation>
    <scope>NUCLEOTIDE SEQUENCE</scope>
    <source>
        <strain evidence="2">CGMCC 1.15085</strain>
    </source>
</reference>
<gene>
    <name evidence="2" type="ORF">GCM10011492_38820</name>
</gene>
<dbReference type="AlphaFoldDB" id="A0A916TG48"/>
<dbReference type="SUPFAM" id="SSF56112">
    <property type="entry name" value="Protein kinase-like (PK-like)"/>
    <property type="match status" value="1"/>
</dbReference>
<dbReference type="PANTHER" id="PTHR47829">
    <property type="entry name" value="HYDROLASE, PUTATIVE (AFU_ORTHOLOGUE AFUA_1G12880)-RELATED"/>
    <property type="match status" value="1"/>
</dbReference>
<evidence type="ECO:0000259" key="1">
    <source>
        <dbReference type="Pfam" id="PF01636"/>
    </source>
</evidence>
<evidence type="ECO:0000313" key="3">
    <source>
        <dbReference type="Proteomes" id="UP000636793"/>
    </source>
</evidence>
<dbReference type="InterPro" id="IPR041726">
    <property type="entry name" value="ACAD10_11_N"/>
</dbReference>
<proteinExistence type="predicted"/>
<organism evidence="2 3">
    <name type="scientific">Flexivirga endophytica</name>
    <dbReference type="NCBI Taxonomy" id="1849103"/>
    <lineage>
        <taxon>Bacteria</taxon>
        <taxon>Bacillati</taxon>
        <taxon>Actinomycetota</taxon>
        <taxon>Actinomycetes</taxon>
        <taxon>Micrococcales</taxon>
        <taxon>Dermacoccaceae</taxon>
        <taxon>Flexivirga</taxon>
    </lineage>
</organism>
<feature type="domain" description="Aminoglycoside phosphotransferase" evidence="1">
    <location>
        <begin position="35"/>
        <end position="248"/>
    </location>
</feature>
<comment type="caution">
    <text evidence="2">The sequence shown here is derived from an EMBL/GenBank/DDBJ whole genome shotgun (WGS) entry which is preliminary data.</text>
</comment>
<dbReference type="InterPro" id="IPR002575">
    <property type="entry name" value="Aminoglycoside_PTrfase"/>
</dbReference>
<reference evidence="2" key="1">
    <citation type="journal article" date="2014" name="Int. J. Syst. Evol. Microbiol.">
        <title>Complete genome sequence of Corynebacterium casei LMG S-19264T (=DSM 44701T), isolated from a smear-ripened cheese.</title>
        <authorList>
            <consortium name="US DOE Joint Genome Institute (JGI-PGF)"/>
            <person name="Walter F."/>
            <person name="Albersmeier A."/>
            <person name="Kalinowski J."/>
            <person name="Ruckert C."/>
        </authorList>
    </citation>
    <scope>NUCLEOTIDE SEQUENCE</scope>
    <source>
        <strain evidence="2">CGMCC 1.15085</strain>
    </source>
</reference>
<dbReference type="PANTHER" id="PTHR47829:SF1">
    <property type="entry name" value="HAD FAMILY PHOSPHATASE"/>
    <property type="match status" value="1"/>
</dbReference>
<dbReference type="CDD" id="cd05154">
    <property type="entry name" value="ACAD10_11_N-like"/>
    <property type="match status" value="1"/>
</dbReference>
<evidence type="ECO:0000313" key="2">
    <source>
        <dbReference type="EMBL" id="GGB44008.1"/>
    </source>
</evidence>